<dbReference type="EMBL" id="MN738946">
    <property type="protein sequence ID" value="QHT32679.1"/>
    <property type="molecule type" value="Genomic_DNA"/>
</dbReference>
<sequence length="715" mass="79141">MDYISENENTIKRIKTFGYVMLVVVMTFIALVSIALIYSKGTSLETTAASISSILGFVLLLIIVASVLFKFKDNFALLFTYLSQSSNVIYLILYIIGLIALFTRLSRADLDTYAYIILPITIVFGVYLFYRNLAYDTFVNFNLNFERIKYAIVFACLIIFMSLFYAVDPGGYIKQNFGTTLLTTILLAVFGLLYLITIMTFPSLPVAGANTTATQSFFTGFTTQGIASVISFIIFLILIAIGLSNYPGGFKIKDTRTGVIMALVCITLFCAIAYFIASFFTGTPITGTEAGNVTGKLSNIISTIRNALLLLFGFTFSGILIYWLVSSINNLSTQSGVVSFILNLVIVLSILGLVFKLITLGSYYKQSPIYRLIVNTILYIPCIFVSLIDTILSLFGSSKAASKLGKPVESPYTYLALLGVIILAYVAYFMKPYVAAQFAKQGGKLLVNQPVYINKEQNIGTYQELNGSDKFDYKYAISFWVFIDASIPSTNASYKKYTSILNYGGKPNVLYNGSTNTLMVTMPNTGEAAIGSVTKSKSPPELDDDGNIIIYRKRDVLLQKWNNIIINYNGGTLDVFYNGELVKSVIEVVPYMSYDTLTIGENNGLNGGICNVNYFNDALTIRQIYYLYNFIKDKTPPVSTNSNDTLTNTLEKAVHIEESKTDTNAVIDSIVKPAEATIEETADENLKPDMNIHDPSNYLSLRWYFAGNGDNFGVP</sequence>
<protein>
    <submittedName>
        <fullName evidence="2">Uncharacterized protein</fullName>
    </submittedName>
</protein>
<accession>A0A6C0EWJ1</accession>
<evidence type="ECO:0000313" key="2">
    <source>
        <dbReference type="EMBL" id="QHT32679.1"/>
    </source>
</evidence>
<dbReference type="InterPro" id="IPR013320">
    <property type="entry name" value="ConA-like_dom_sf"/>
</dbReference>
<keyword evidence="1" id="KW-0812">Transmembrane</keyword>
<feature type="transmembrane region" description="Helical" evidence="1">
    <location>
        <begin position="50"/>
        <end position="68"/>
    </location>
</feature>
<feature type="transmembrane region" description="Helical" evidence="1">
    <location>
        <begin position="17"/>
        <end position="38"/>
    </location>
</feature>
<evidence type="ECO:0000256" key="1">
    <source>
        <dbReference type="SAM" id="Phobius"/>
    </source>
</evidence>
<dbReference type="Pfam" id="PF13385">
    <property type="entry name" value="Laminin_G_3"/>
    <property type="match status" value="1"/>
</dbReference>
<organism evidence="2">
    <name type="scientific">viral metagenome</name>
    <dbReference type="NCBI Taxonomy" id="1070528"/>
    <lineage>
        <taxon>unclassified sequences</taxon>
        <taxon>metagenomes</taxon>
        <taxon>organismal metagenomes</taxon>
    </lineage>
</organism>
<feature type="transmembrane region" description="Helical" evidence="1">
    <location>
        <begin position="370"/>
        <end position="392"/>
    </location>
</feature>
<feature type="transmembrane region" description="Helical" evidence="1">
    <location>
        <begin position="221"/>
        <end position="246"/>
    </location>
</feature>
<name>A0A6C0EWJ1_9ZZZZ</name>
<keyword evidence="1" id="KW-1133">Transmembrane helix</keyword>
<dbReference type="AlphaFoldDB" id="A0A6C0EWJ1"/>
<feature type="transmembrane region" description="Helical" evidence="1">
    <location>
        <begin position="179"/>
        <end position="201"/>
    </location>
</feature>
<feature type="transmembrane region" description="Helical" evidence="1">
    <location>
        <begin position="150"/>
        <end position="167"/>
    </location>
</feature>
<dbReference type="Gene3D" id="2.60.120.200">
    <property type="match status" value="1"/>
</dbReference>
<feature type="transmembrane region" description="Helical" evidence="1">
    <location>
        <begin position="337"/>
        <end position="358"/>
    </location>
</feature>
<feature type="transmembrane region" description="Helical" evidence="1">
    <location>
        <begin position="112"/>
        <end position="130"/>
    </location>
</feature>
<reference evidence="2" key="1">
    <citation type="journal article" date="2020" name="Nature">
        <title>Giant virus diversity and host interactions through global metagenomics.</title>
        <authorList>
            <person name="Schulz F."/>
            <person name="Roux S."/>
            <person name="Paez-Espino D."/>
            <person name="Jungbluth S."/>
            <person name="Walsh D.A."/>
            <person name="Denef V.J."/>
            <person name="McMahon K.D."/>
            <person name="Konstantinidis K.T."/>
            <person name="Eloe-Fadrosh E.A."/>
            <person name="Kyrpides N.C."/>
            <person name="Woyke T."/>
        </authorList>
    </citation>
    <scope>NUCLEOTIDE SEQUENCE</scope>
    <source>
        <strain evidence="2">GVMAG-M-3300009161-30</strain>
    </source>
</reference>
<keyword evidence="1" id="KW-0472">Membrane</keyword>
<feature type="transmembrane region" description="Helical" evidence="1">
    <location>
        <begin position="88"/>
        <end position="105"/>
    </location>
</feature>
<feature type="transmembrane region" description="Helical" evidence="1">
    <location>
        <begin position="258"/>
        <end position="280"/>
    </location>
</feature>
<dbReference type="SUPFAM" id="SSF49899">
    <property type="entry name" value="Concanavalin A-like lectins/glucanases"/>
    <property type="match status" value="1"/>
</dbReference>
<feature type="transmembrane region" description="Helical" evidence="1">
    <location>
        <begin position="300"/>
        <end position="325"/>
    </location>
</feature>
<proteinExistence type="predicted"/>
<feature type="transmembrane region" description="Helical" evidence="1">
    <location>
        <begin position="412"/>
        <end position="430"/>
    </location>
</feature>